<comment type="caution">
    <text evidence="6">The sequence shown here is derived from an EMBL/GenBank/DDBJ whole genome shotgun (WGS) entry which is preliminary data.</text>
</comment>
<gene>
    <name evidence="6" type="ORF">EV666_104251</name>
</gene>
<evidence type="ECO:0000256" key="1">
    <source>
        <dbReference type="ARBA" id="ARBA00001974"/>
    </source>
</evidence>
<comment type="cofactor">
    <cofactor evidence="1">
        <name>FAD</name>
        <dbReference type="ChEBI" id="CHEBI:57692"/>
    </cofactor>
</comment>
<evidence type="ECO:0000256" key="3">
    <source>
        <dbReference type="ARBA" id="ARBA00022827"/>
    </source>
</evidence>
<keyword evidence="7" id="KW-1185">Reference proteome</keyword>
<feature type="domain" description="RsdA/BaiN/AoA(So)-like Rossmann fold-like" evidence="4">
    <location>
        <begin position="25"/>
        <end position="436"/>
    </location>
</feature>
<feature type="domain" description="RsdA/BaiN/AoA(So)-like insert" evidence="5">
    <location>
        <begin position="229"/>
        <end position="383"/>
    </location>
</feature>
<evidence type="ECO:0000313" key="6">
    <source>
        <dbReference type="EMBL" id="TCO14298.1"/>
    </source>
</evidence>
<sequence>MTASAPPPHARPPETPLTMDAVQADVLVIGAGAAGMMCAIEAAKRGRRVLVIDHAARPGEKIRISGGGRCNFTNVNAAPKNYLSQNPSFCISALRRYGWRNFVRLVDEAGVAWHEKTLGQLFCDGSATQIVDLLTGRLRQHGARLMLATAASDIRHTADGFTVRLSPAAKVAGKAAQGGGAASGSAAPVQFSCASLVIASGGKSIPKMGATGFAFEVAAQFGLNVIAPRPGLVPFTLAPEQLAMLAPLAGVAVDAVVSHTSPAGRKTSFAEALLFTHRGLSGPAILQISSYWREGDAITLSLAPGVDVFAALKAARAANGRQAPQTALAEFLPRRLAQAIVEMQPGPERLADCSDKHLRALDAAVNAWSIRPNGTEGYRTAEVMLGGVDTSELDQKTMAVKAVPGLYFIGEAVDVTGWLGGYNFQWAWASGWCAGQAA</sequence>
<reference evidence="6 7" key="1">
    <citation type="submission" date="2019-03" db="EMBL/GenBank/DDBJ databases">
        <title>Genomic Encyclopedia of Type Strains, Phase IV (KMG-IV): sequencing the most valuable type-strain genomes for metagenomic binning, comparative biology and taxonomic classification.</title>
        <authorList>
            <person name="Goeker M."/>
        </authorList>
    </citation>
    <scope>NUCLEOTIDE SEQUENCE [LARGE SCALE GENOMIC DNA]</scope>
    <source>
        <strain evidence="6 7">DSM 22958</strain>
    </source>
</reference>
<evidence type="ECO:0000313" key="7">
    <source>
        <dbReference type="Proteomes" id="UP000294881"/>
    </source>
</evidence>
<dbReference type="AlphaFoldDB" id="A0A4V2RXK1"/>
<dbReference type="Gene3D" id="2.40.30.10">
    <property type="entry name" value="Translation factors"/>
    <property type="match status" value="1"/>
</dbReference>
<dbReference type="InterPro" id="IPR036188">
    <property type="entry name" value="FAD/NAD-bd_sf"/>
</dbReference>
<accession>A0A4V2RXK1</accession>
<dbReference type="InterPro" id="IPR023166">
    <property type="entry name" value="BaiN-like_dom_sf"/>
</dbReference>
<dbReference type="Gene3D" id="3.50.50.60">
    <property type="entry name" value="FAD/NAD(P)-binding domain"/>
    <property type="match status" value="1"/>
</dbReference>
<dbReference type="Gene3D" id="1.10.8.260">
    <property type="entry name" value="HI0933 insert domain-like"/>
    <property type="match status" value="1"/>
</dbReference>
<keyword evidence="3" id="KW-0274">FAD</keyword>
<dbReference type="PANTHER" id="PTHR42887:SF2">
    <property type="entry name" value="OS12G0638800 PROTEIN"/>
    <property type="match status" value="1"/>
</dbReference>
<dbReference type="Pfam" id="PF22780">
    <property type="entry name" value="HI0933_like_1st"/>
    <property type="match status" value="1"/>
</dbReference>
<protein>
    <recommendedName>
        <fullName evidence="8">Flavoprotein</fullName>
    </recommendedName>
</protein>
<organism evidence="6 7">
    <name type="scientific">Camelimonas lactis</name>
    <dbReference type="NCBI Taxonomy" id="659006"/>
    <lineage>
        <taxon>Bacteria</taxon>
        <taxon>Pseudomonadati</taxon>
        <taxon>Pseudomonadota</taxon>
        <taxon>Alphaproteobacteria</taxon>
        <taxon>Hyphomicrobiales</taxon>
        <taxon>Chelatococcaceae</taxon>
        <taxon>Camelimonas</taxon>
    </lineage>
</organism>
<dbReference type="Pfam" id="PF03486">
    <property type="entry name" value="HI0933_like"/>
    <property type="match status" value="1"/>
</dbReference>
<dbReference type="NCBIfam" id="TIGR00275">
    <property type="entry name" value="aminoacetone oxidase family FAD-binding enzyme"/>
    <property type="match status" value="1"/>
</dbReference>
<dbReference type="SUPFAM" id="SSF160996">
    <property type="entry name" value="HI0933 insert domain-like"/>
    <property type="match status" value="1"/>
</dbReference>
<dbReference type="EMBL" id="SLWL01000004">
    <property type="protein sequence ID" value="TCO14298.1"/>
    <property type="molecule type" value="Genomic_DNA"/>
</dbReference>
<evidence type="ECO:0000259" key="4">
    <source>
        <dbReference type="Pfam" id="PF03486"/>
    </source>
</evidence>
<evidence type="ECO:0008006" key="8">
    <source>
        <dbReference type="Google" id="ProtNLM"/>
    </source>
</evidence>
<name>A0A4V2RXK1_9HYPH</name>
<evidence type="ECO:0000256" key="2">
    <source>
        <dbReference type="ARBA" id="ARBA00022630"/>
    </source>
</evidence>
<proteinExistence type="predicted"/>
<dbReference type="InterPro" id="IPR057661">
    <property type="entry name" value="RsdA/BaiN/AoA(So)_Rossmann"/>
</dbReference>
<dbReference type="SUPFAM" id="SSF51905">
    <property type="entry name" value="FAD/NAD(P)-binding domain"/>
    <property type="match status" value="1"/>
</dbReference>
<dbReference type="InterPro" id="IPR004792">
    <property type="entry name" value="BaiN-like"/>
</dbReference>
<dbReference type="PRINTS" id="PR00368">
    <property type="entry name" value="FADPNR"/>
</dbReference>
<evidence type="ECO:0000259" key="5">
    <source>
        <dbReference type="Pfam" id="PF22780"/>
    </source>
</evidence>
<dbReference type="InterPro" id="IPR055178">
    <property type="entry name" value="RsdA/BaiN/AoA(So)-like_dom"/>
</dbReference>
<dbReference type="Proteomes" id="UP000294881">
    <property type="component" value="Unassembled WGS sequence"/>
</dbReference>
<dbReference type="PRINTS" id="PR00411">
    <property type="entry name" value="PNDRDTASEI"/>
</dbReference>
<keyword evidence="2" id="KW-0285">Flavoprotein</keyword>
<dbReference type="PANTHER" id="PTHR42887">
    <property type="entry name" value="OS12G0638800 PROTEIN"/>
    <property type="match status" value="1"/>
</dbReference>